<evidence type="ECO:0000313" key="3">
    <source>
        <dbReference type="Proteomes" id="UP000828922"/>
    </source>
</evidence>
<reference evidence="3" key="1">
    <citation type="journal article" date="2022" name="New Phytol.">
        <title>Phylogenomic structure and speciation in an emerging model: the Sphagnum magellanicum complex (Bryophyta).</title>
        <authorList>
            <person name="Shaw A.J."/>
            <person name="Piatkowski B."/>
            <person name="Duffy A.M."/>
            <person name="Aguero B."/>
            <person name="Imwattana K."/>
            <person name="Nieto-Lugilde M."/>
            <person name="Healey A."/>
            <person name="Weston D.J."/>
            <person name="Patel M.N."/>
            <person name="Schmutz J."/>
            <person name="Grimwood J."/>
            <person name="Yavitt J.B."/>
            <person name="Hassel K."/>
            <person name="Stenoien H.K."/>
            <person name="Flatberg K.I."/>
            <person name="Bickford C.P."/>
            <person name="Hicks K.A."/>
        </authorList>
    </citation>
    <scope>NUCLEOTIDE SEQUENCE [LARGE SCALE GENOMIC DNA]</scope>
</reference>
<evidence type="ECO:0000256" key="1">
    <source>
        <dbReference type="SAM" id="MobiDB-lite"/>
    </source>
</evidence>
<proteinExistence type="predicted"/>
<evidence type="ECO:0000313" key="2">
    <source>
        <dbReference type="EMBL" id="KAH9530370.1"/>
    </source>
</evidence>
<dbReference type="AlphaFoldDB" id="A0AAD4LV08"/>
<protein>
    <submittedName>
        <fullName evidence="2">Uncharacterized protein</fullName>
    </submittedName>
</protein>
<feature type="compositionally biased region" description="Basic and acidic residues" evidence="1">
    <location>
        <begin position="21"/>
        <end position="37"/>
    </location>
</feature>
<accession>A0AAD4LV08</accession>
<feature type="region of interest" description="Disordered" evidence="1">
    <location>
        <begin position="1"/>
        <end position="81"/>
    </location>
</feature>
<name>A0AAD4LV08_9BRYO</name>
<comment type="caution">
    <text evidence="2">The sequence shown here is derived from an EMBL/GenBank/DDBJ whole genome shotgun (WGS) entry which is preliminary data.</text>
</comment>
<sequence length="330" mass="37779">MNERSHRPPGSKLLGLFVVPQKERHTREETEKLKSSEVVKQGRQKEKEERKKIKGPADTSKAFSRQNRGKKVEANARRASSAPGRCVREKDFEESAPGRCGVSRDRNECVLFRKMDPSPTPEDADLEEVLMGYPNISPTPFTNMVAFKRICVTRSKRLYEGRQTPQYLAFTNVSQESLDEIDRIREEKQGWLPRMTILYDGREEILIIKLPAGVLYCGVVHEFASMFHEKFFRLGVCASLVATGCGRFGRHGGRSKEADIGYKPISRHMVDEWPSFVIEVGVSESLAMLRSDAAFWITKSDGRTRIVIVLSINQRRQQFSIERWEEVPRT</sequence>
<organism evidence="2 3">
    <name type="scientific">Sphagnum magellanicum</name>
    <dbReference type="NCBI Taxonomy" id="128215"/>
    <lineage>
        <taxon>Eukaryota</taxon>
        <taxon>Viridiplantae</taxon>
        <taxon>Streptophyta</taxon>
        <taxon>Embryophyta</taxon>
        <taxon>Bryophyta</taxon>
        <taxon>Sphagnophytina</taxon>
        <taxon>Sphagnopsida</taxon>
        <taxon>Sphagnales</taxon>
        <taxon>Sphagnaceae</taxon>
        <taxon>Sphagnum</taxon>
    </lineage>
</organism>
<gene>
    <name evidence="2" type="ORF">CY35_U002500</name>
</gene>
<dbReference type="EMBL" id="MU273453">
    <property type="protein sequence ID" value="KAH9530370.1"/>
    <property type="molecule type" value="Genomic_DNA"/>
</dbReference>
<dbReference type="Proteomes" id="UP000828922">
    <property type="component" value="Unassembled WGS sequence"/>
</dbReference>
<keyword evidence="3" id="KW-1185">Reference proteome</keyword>